<sequence length="468" mass="52495">MISYSLSDKGSFDPSSPFLAAAISSGFNESVGSRLVDDIDLVRMSGSPQCFLFACDFTAFDSHCVAENFRRPLVEGLLEVHEPYSDVIFGRKLSEYVLLGYGPGRISGTYWNSGRRVVRINRNLLPASLVVEDRRLPSLDIPASVLVTTQDLSQYEDKDGDALAVSVDGSDLFVLTSHGSGELTTLLFNSFENLSIVNFSVQEILRKFVSLLTVEYRRVVGDDSILVGRFRGDFDQFDGIIGTFIQCVQKIGHVINPDKLINGFGYCKYRQTHCLRGVYIPANRLGYIQSEKVRFVSDAKQLSSSLRAVFMTKISRGSNVRLASWLYIYILLQKITIITKRFSFSDDGRLLYAPDVETSGLLVTSGSRAETVHSQLLTYAYGLSSGRLNRTGNRYQRIISSHLTLSDTRIRQFLIPHVVVFSFPASLNGLGCDPMSFMFPSVESEMRRIETVWTHFGYAEIFLFCLWN</sequence>
<evidence type="ECO:0000313" key="1">
    <source>
        <dbReference type="EMBL" id="KAF6214238.1"/>
    </source>
</evidence>
<reference evidence="1" key="1">
    <citation type="journal article" date="2021" name="Mol. Ecol. Resour.">
        <title>Apolygus lucorum genome provides insights into omnivorousness and mesophyll feeding.</title>
        <authorList>
            <person name="Liu Y."/>
            <person name="Liu H."/>
            <person name="Wang H."/>
            <person name="Huang T."/>
            <person name="Liu B."/>
            <person name="Yang B."/>
            <person name="Yin L."/>
            <person name="Li B."/>
            <person name="Zhang Y."/>
            <person name="Zhang S."/>
            <person name="Jiang F."/>
            <person name="Zhang X."/>
            <person name="Ren Y."/>
            <person name="Wang B."/>
            <person name="Wang S."/>
            <person name="Lu Y."/>
            <person name="Wu K."/>
            <person name="Fan W."/>
            <person name="Wang G."/>
        </authorList>
    </citation>
    <scope>NUCLEOTIDE SEQUENCE</scope>
    <source>
        <strain evidence="1">12Hb</strain>
    </source>
</reference>
<dbReference type="Pfam" id="PF05788">
    <property type="entry name" value="Orbi_VP1"/>
    <property type="match status" value="1"/>
</dbReference>
<dbReference type="GO" id="GO:0006351">
    <property type="term" value="P:DNA-templated transcription"/>
    <property type="evidence" value="ECO:0007669"/>
    <property type="project" value="InterPro"/>
</dbReference>
<evidence type="ECO:0000313" key="2">
    <source>
        <dbReference type="Proteomes" id="UP000466442"/>
    </source>
</evidence>
<dbReference type="Proteomes" id="UP000466442">
    <property type="component" value="Unassembled WGS sequence"/>
</dbReference>
<keyword evidence="2" id="KW-1185">Reference proteome</keyword>
<dbReference type="AlphaFoldDB" id="A0A6A4KGH9"/>
<name>A0A6A4KGH9_APOLU</name>
<dbReference type="GO" id="GO:0071897">
    <property type="term" value="P:DNA biosynthetic process"/>
    <property type="evidence" value="ECO:0007669"/>
    <property type="project" value="UniProtKB-ARBA"/>
</dbReference>
<dbReference type="OrthoDB" id="7447185at2759"/>
<proteinExistence type="predicted"/>
<dbReference type="EMBL" id="WIXP02000002">
    <property type="protein sequence ID" value="KAF6214238.1"/>
    <property type="molecule type" value="Genomic_DNA"/>
</dbReference>
<dbReference type="GO" id="GO:0003723">
    <property type="term" value="F:RNA binding"/>
    <property type="evidence" value="ECO:0007669"/>
    <property type="project" value="InterPro"/>
</dbReference>
<dbReference type="InterPro" id="IPR043502">
    <property type="entry name" value="DNA/RNA_pol_sf"/>
</dbReference>
<dbReference type="GO" id="GO:0003968">
    <property type="term" value="F:RNA-directed RNA polymerase activity"/>
    <property type="evidence" value="ECO:0007669"/>
    <property type="project" value="InterPro"/>
</dbReference>
<organism evidence="1 2">
    <name type="scientific">Apolygus lucorum</name>
    <name type="common">Small green plant bug</name>
    <name type="synonym">Lygocoris lucorum</name>
    <dbReference type="NCBI Taxonomy" id="248454"/>
    <lineage>
        <taxon>Eukaryota</taxon>
        <taxon>Metazoa</taxon>
        <taxon>Ecdysozoa</taxon>
        <taxon>Arthropoda</taxon>
        <taxon>Hexapoda</taxon>
        <taxon>Insecta</taxon>
        <taxon>Pterygota</taxon>
        <taxon>Neoptera</taxon>
        <taxon>Paraneoptera</taxon>
        <taxon>Hemiptera</taxon>
        <taxon>Heteroptera</taxon>
        <taxon>Panheteroptera</taxon>
        <taxon>Cimicomorpha</taxon>
        <taxon>Miridae</taxon>
        <taxon>Mirini</taxon>
        <taxon>Apolygus</taxon>
    </lineage>
</organism>
<gene>
    <name evidence="1" type="ORF">GE061_008977</name>
</gene>
<protein>
    <submittedName>
        <fullName evidence="1">Uncharacterized protein</fullName>
    </submittedName>
</protein>
<dbReference type="InterPro" id="IPR008723">
    <property type="entry name" value="RNA_pol_orbivir"/>
</dbReference>
<accession>A0A6A4KGH9</accession>
<comment type="caution">
    <text evidence="1">The sequence shown here is derived from an EMBL/GenBank/DDBJ whole genome shotgun (WGS) entry which is preliminary data.</text>
</comment>
<dbReference type="SUPFAM" id="SSF56672">
    <property type="entry name" value="DNA/RNA polymerases"/>
    <property type="match status" value="1"/>
</dbReference>